<name>A0A382IQD6_9ZZZZ</name>
<evidence type="ECO:0000256" key="7">
    <source>
        <dbReference type="ARBA" id="ARBA00023239"/>
    </source>
</evidence>
<evidence type="ECO:0000256" key="1">
    <source>
        <dbReference type="ARBA" id="ARBA00008136"/>
    </source>
</evidence>
<dbReference type="GO" id="GO:0006508">
    <property type="term" value="P:proteolysis"/>
    <property type="evidence" value="ECO:0007669"/>
    <property type="project" value="UniProtKB-KW"/>
</dbReference>
<dbReference type="PANTHER" id="PTHR13604">
    <property type="entry name" value="DC12-RELATED"/>
    <property type="match status" value="1"/>
</dbReference>
<dbReference type="GO" id="GO:0016829">
    <property type="term" value="F:lyase activity"/>
    <property type="evidence" value="ECO:0007669"/>
    <property type="project" value="UniProtKB-KW"/>
</dbReference>
<dbReference type="Pfam" id="PF02586">
    <property type="entry name" value="SRAP"/>
    <property type="match status" value="1"/>
</dbReference>
<dbReference type="InterPro" id="IPR003738">
    <property type="entry name" value="SRAP"/>
</dbReference>
<gene>
    <name evidence="8" type="ORF">METZ01_LOCUS254241</name>
</gene>
<dbReference type="GO" id="GO:0008233">
    <property type="term" value="F:peptidase activity"/>
    <property type="evidence" value="ECO:0007669"/>
    <property type="project" value="UniProtKB-KW"/>
</dbReference>
<evidence type="ECO:0008006" key="9">
    <source>
        <dbReference type="Google" id="ProtNLM"/>
    </source>
</evidence>
<dbReference type="EMBL" id="UINC01068624">
    <property type="protein sequence ID" value="SVC01387.1"/>
    <property type="molecule type" value="Genomic_DNA"/>
</dbReference>
<evidence type="ECO:0000256" key="4">
    <source>
        <dbReference type="ARBA" id="ARBA00022801"/>
    </source>
</evidence>
<dbReference type="GO" id="GO:0106300">
    <property type="term" value="P:protein-DNA covalent cross-linking repair"/>
    <property type="evidence" value="ECO:0007669"/>
    <property type="project" value="InterPro"/>
</dbReference>
<proteinExistence type="inferred from homology"/>
<evidence type="ECO:0000256" key="6">
    <source>
        <dbReference type="ARBA" id="ARBA00023125"/>
    </source>
</evidence>
<evidence type="ECO:0000313" key="8">
    <source>
        <dbReference type="EMBL" id="SVC01387.1"/>
    </source>
</evidence>
<keyword evidence="4" id="KW-0378">Hydrolase</keyword>
<dbReference type="PANTHER" id="PTHR13604:SF0">
    <property type="entry name" value="ABASIC SITE PROCESSING PROTEIN HMCES"/>
    <property type="match status" value="1"/>
</dbReference>
<sequence>MVMCGRKTLTRDLQSIIEELAIDEYLDDGFEPSYNIAPTQLSPVLIGKNDSRLLRRMKWGLIPGWSKDEAIGSKMINARSESLLEKPSFQNLVHQHRCVVITDGYFEWKKGNEGSQPFYISHPGKKLLPLAGLWTTWESSSSGIISSYTVITTIPQKAIAHIHNRMPVILNPTAIDEWIQCEKNTPDIAMANLVPYPGNLSFYPVSTFMNSPKNNSKECIRSTQDSKTLDLF</sequence>
<comment type="similarity">
    <text evidence="1">Belongs to the SOS response-associated peptidase family.</text>
</comment>
<evidence type="ECO:0000256" key="2">
    <source>
        <dbReference type="ARBA" id="ARBA00022670"/>
    </source>
</evidence>
<dbReference type="GO" id="GO:0003697">
    <property type="term" value="F:single-stranded DNA binding"/>
    <property type="evidence" value="ECO:0007669"/>
    <property type="project" value="InterPro"/>
</dbReference>
<organism evidence="8">
    <name type="scientific">marine metagenome</name>
    <dbReference type="NCBI Taxonomy" id="408172"/>
    <lineage>
        <taxon>unclassified sequences</taxon>
        <taxon>metagenomes</taxon>
        <taxon>ecological metagenomes</taxon>
    </lineage>
</organism>
<evidence type="ECO:0000256" key="3">
    <source>
        <dbReference type="ARBA" id="ARBA00022763"/>
    </source>
</evidence>
<keyword evidence="5" id="KW-0190">Covalent protein-DNA linkage</keyword>
<dbReference type="Gene3D" id="3.90.1680.10">
    <property type="entry name" value="SOS response associated peptidase-like"/>
    <property type="match status" value="1"/>
</dbReference>
<keyword evidence="2" id="KW-0645">Protease</keyword>
<protein>
    <recommendedName>
        <fullName evidence="9">Abasic site processing protein</fullName>
    </recommendedName>
</protein>
<dbReference type="SUPFAM" id="SSF143081">
    <property type="entry name" value="BB1717-like"/>
    <property type="match status" value="1"/>
</dbReference>
<accession>A0A382IQD6</accession>
<keyword evidence="3" id="KW-0227">DNA damage</keyword>
<dbReference type="AlphaFoldDB" id="A0A382IQD6"/>
<keyword evidence="7" id="KW-0456">Lyase</keyword>
<keyword evidence="6" id="KW-0238">DNA-binding</keyword>
<reference evidence="8" key="1">
    <citation type="submission" date="2018-05" db="EMBL/GenBank/DDBJ databases">
        <authorList>
            <person name="Lanie J.A."/>
            <person name="Ng W.-L."/>
            <person name="Kazmierczak K.M."/>
            <person name="Andrzejewski T.M."/>
            <person name="Davidsen T.M."/>
            <person name="Wayne K.J."/>
            <person name="Tettelin H."/>
            <person name="Glass J.I."/>
            <person name="Rusch D."/>
            <person name="Podicherti R."/>
            <person name="Tsui H.-C.T."/>
            <person name="Winkler M.E."/>
        </authorList>
    </citation>
    <scope>NUCLEOTIDE SEQUENCE</scope>
</reference>
<evidence type="ECO:0000256" key="5">
    <source>
        <dbReference type="ARBA" id="ARBA00023124"/>
    </source>
</evidence>
<dbReference type="InterPro" id="IPR036590">
    <property type="entry name" value="SRAP-like"/>
</dbReference>